<sequence length="81" mass="8428">MRKSLTRTTKTSTSKGGLEPPGDALEEEEEGDAEEEEDDNEEPAAAANDEPAKAVKVGAKPVVAEGGDDVKEVAANGDEED</sequence>
<dbReference type="EMBL" id="JAQQWK010000010">
    <property type="protein sequence ID" value="KAK8029910.1"/>
    <property type="molecule type" value="Genomic_DNA"/>
</dbReference>
<comment type="caution">
    <text evidence="2">The sequence shown here is derived from an EMBL/GenBank/DDBJ whole genome shotgun (WGS) entry which is preliminary data.</text>
</comment>
<feature type="region of interest" description="Disordered" evidence="1">
    <location>
        <begin position="1"/>
        <end position="81"/>
    </location>
</feature>
<feature type="compositionally biased region" description="Low complexity" evidence="1">
    <location>
        <begin position="43"/>
        <end position="65"/>
    </location>
</feature>
<evidence type="ECO:0000256" key="1">
    <source>
        <dbReference type="SAM" id="MobiDB-lite"/>
    </source>
</evidence>
<name>A0ABR1SET2_9PEZI</name>
<dbReference type="Proteomes" id="UP001444661">
    <property type="component" value="Unassembled WGS sequence"/>
</dbReference>
<keyword evidence="3" id="KW-1185">Reference proteome</keyword>
<proteinExistence type="predicted"/>
<gene>
    <name evidence="2" type="ORF">PG993_011201</name>
</gene>
<accession>A0ABR1SET2</accession>
<evidence type="ECO:0000313" key="2">
    <source>
        <dbReference type="EMBL" id="KAK8029910.1"/>
    </source>
</evidence>
<organism evidence="2 3">
    <name type="scientific">Apiospora rasikravindrae</name>
    <dbReference type="NCBI Taxonomy" id="990691"/>
    <lineage>
        <taxon>Eukaryota</taxon>
        <taxon>Fungi</taxon>
        <taxon>Dikarya</taxon>
        <taxon>Ascomycota</taxon>
        <taxon>Pezizomycotina</taxon>
        <taxon>Sordariomycetes</taxon>
        <taxon>Xylariomycetidae</taxon>
        <taxon>Amphisphaeriales</taxon>
        <taxon>Apiosporaceae</taxon>
        <taxon>Apiospora</taxon>
    </lineage>
</organism>
<feature type="compositionally biased region" description="Low complexity" evidence="1">
    <location>
        <begin position="1"/>
        <end position="23"/>
    </location>
</feature>
<feature type="compositionally biased region" description="Acidic residues" evidence="1">
    <location>
        <begin position="24"/>
        <end position="42"/>
    </location>
</feature>
<evidence type="ECO:0000313" key="3">
    <source>
        <dbReference type="Proteomes" id="UP001444661"/>
    </source>
</evidence>
<protein>
    <submittedName>
        <fullName evidence="2">Uncharacterized protein</fullName>
    </submittedName>
</protein>
<reference evidence="2 3" key="1">
    <citation type="submission" date="2023-01" db="EMBL/GenBank/DDBJ databases">
        <title>Analysis of 21 Apiospora genomes using comparative genomics revels a genus with tremendous synthesis potential of carbohydrate active enzymes and secondary metabolites.</title>
        <authorList>
            <person name="Sorensen T."/>
        </authorList>
    </citation>
    <scope>NUCLEOTIDE SEQUENCE [LARGE SCALE GENOMIC DNA]</scope>
    <source>
        <strain evidence="2 3">CBS 33761</strain>
    </source>
</reference>